<dbReference type="RefSeq" id="WP_117300597.1">
    <property type="nucleotide sequence ID" value="NZ_QVQT02000004.1"/>
</dbReference>
<dbReference type="Proteomes" id="UP000264702">
    <property type="component" value="Unassembled WGS sequence"/>
</dbReference>
<gene>
    <name evidence="2" type="ORF">D0Y96_13195</name>
</gene>
<evidence type="ECO:0000313" key="3">
    <source>
        <dbReference type="Proteomes" id="UP000264702"/>
    </source>
</evidence>
<proteinExistence type="predicted"/>
<dbReference type="InterPro" id="IPR056920">
    <property type="entry name" value="PRTase-CE"/>
</dbReference>
<feature type="domain" description="PRTase-CE" evidence="1">
    <location>
        <begin position="28"/>
        <end position="265"/>
    </location>
</feature>
<comment type="caution">
    <text evidence="2">The sequence shown here is derived from an EMBL/GenBank/DDBJ whole genome shotgun (WGS) entry which is preliminary data.</text>
</comment>
<name>A0A372INK5_9BACT</name>
<protein>
    <recommendedName>
        <fullName evidence="1">PRTase-CE domain-containing protein</fullName>
    </recommendedName>
</protein>
<evidence type="ECO:0000313" key="2">
    <source>
        <dbReference type="EMBL" id="RFU16339.1"/>
    </source>
</evidence>
<organism evidence="2 3">
    <name type="scientific">Paracidobacterium acidisoli</name>
    <dbReference type="NCBI Taxonomy" id="2303751"/>
    <lineage>
        <taxon>Bacteria</taxon>
        <taxon>Pseudomonadati</taxon>
        <taxon>Acidobacteriota</taxon>
        <taxon>Terriglobia</taxon>
        <taxon>Terriglobales</taxon>
        <taxon>Acidobacteriaceae</taxon>
        <taxon>Paracidobacterium</taxon>
    </lineage>
</organism>
<evidence type="ECO:0000259" key="1">
    <source>
        <dbReference type="Pfam" id="PF24390"/>
    </source>
</evidence>
<sequence>MTRTLYSIRAALRFRGYKPQPLSLLSARRWGNQFEKKDRALAEKLLDNVIYISETQTRDMLVKQNADLMSRLKDAGLPAKKLIYVSVHDAASSSAVMLNMLRDSANLEKRGCKIIDGRDTLGLVKAMNAVGEGALIYVDDFVGSGTQFCTERDFIAQNFVGTFSEFIIAPSICEEAFEKMDERGIQAFAGHKHVKSERPLHAESAVFDETQRQRVTAICKGINKFGLGYNDLATMVVLYRNAPNTVPVILRGNSNQKPYFGIFPRTTDLPIPAGG</sequence>
<keyword evidence="3" id="KW-1185">Reference proteome</keyword>
<dbReference type="AlphaFoldDB" id="A0A372INK5"/>
<dbReference type="Pfam" id="PF24390">
    <property type="entry name" value="PRTase-CE"/>
    <property type="match status" value="1"/>
</dbReference>
<dbReference type="OrthoDB" id="8427993at2"/>
<reference evidence="2 3" key="1">
    <citation type="submission" date="2018-08" db="EMBL/GenBank/DDBJ databases">
        <title>Acidipila sp. 4G-K13, an acidobacterium isolated from forest soil.</title>
        <authorList>
            <person name="Gao Z.-H."/>
            <person name="Qiu L.-H."/>
        </authorList>
    </citation>
    <scope>NUCLEOTIDE SEQUENCE [LARGE SCALE GENOMIC DNA]</scope>
    <source>
        <strain evidence="2 3">4G-K13</strain>
    </source>
</reference>
<dbReference type="EMBL" id="QVQT01000004">
    <property type="protein sequence ID" value="RFU16339.1"/>
    <property type="molecule type" value="Genomic_DNA"/>
</dbReference>
<accession>A0A372INK5</accession>